<evidence type="ECO:0000313" key="1">
    <source>
        <dbReference type="EMBL" id="MFD0782672.1"/>
    </source>
</evidence>
<proteinExistence type="predicted"/>
<reference evidence="2" key="1">
    <citation type="journal article" date="2019" name="Int. J. Syst. Evol. Microbiol.">
        <title>The Global Catalogue of Microorganisms (GCM) 10K type strain sequencing project: providing services to taxonomists for standard genome sequencing and annotation.</title>
        <authorList>
            <consortium name="The Broad Institute Genomics Platform"/>
            <consortium name="The Broad Institute Genome Sequencing Center for Infectious Disease"/>
            <person name="Wu L."/>
            <person name="Ma J."/>
        </authorList>
    </citation>
    <scope>NUCLEOTIDE SEQUENCE [LARGE SCALE GENOMIC DNA]</scope>
    <source>
        <strain evidence="2">JCM 32148</strain>
    </source>
</reference>
<dbReference type="EMBL" id="JBHTHM010000029">
    <property type="protein sequence ID" value="MFD0782672.1"/>
    <property type="molecule type" value="Genomic_DNA"/>
</dbReference>
<protein>
    <submittedName>
        <fullName evidence="1">Uncharacterized protein</fullName>
    </submittedName>
</protein>
<comment type="caution">
    <text evidence="1">The sequence shown here is derived from an EMBL/GenBank/DDBJ whole genome shotgun (WGS) entry which is preliminary data.</text>
</comment>
<organism evidence="1 2">
    <name type="scientific">Micromonospora azadirachtae</name>
    <dbReference type="NCBI Taxonomy" id="1970735"/>
    <lineage>
        <taxon>Bacteria</taxon>
        <taxon>Bacillati</taxon>
        <taxon>Actinomycetota</taxon>
        <taxon>Actinomycetes</taxon>
        <taxon>Micromonosporales</taxon>
        <taxon>Micromonosporaceae</taxon>
        <taxon>Micromonospora</taxon>
    </lineage>
</organism>
<name>A0ABW2ZVM5_9ACTN</name>
<evidence type="ECO:0000313" key="2">
    <source>
        <dbReference type="Proteomes" id="UP001597053"/>
    </source>
</evidence>
<gene>
    <name evidence="1" type="ORF">ACFQZ8_01845</name>
</gene>
<keyword evidence="2" id="KW-1185">Reference proteome</keyword>
<sequence length="64" mass="7539">MANPKLPVGLISDLRQLADQYGQAHEQGGYEPRWKELREFHLDRFLRWLEGRYDPATDKGKRLA</sequence>
<accession>A0ABW2ZVM5</accession>
<dbReference type="Proteomes" id="UP001597053">
    <property type="component" value="Unassembled WGS sequence"/>
</dbReference>